<dbReference type="HOGENOM" id="CLU_034820_0_0_2"/>
<feature type="transmembrane region" description="Helical" evidence="1">
    <location>
        <begin position="462"/>
        <end position="480"/>
    </location>
</feature>
<reference evidence="2 3" key="1">
    <citation type="submission" date="2014-01" db="EMBL/GenBank/DDBJ databases">
        <authorList>
            <consortium name="DOE Joint Genome Institute"/>
            <person name="Anderson I."/>
            <person name="Huntemann M."/>
            <person name="Han J."/>
            <person name="Chen A."/>
            <person name="Kyrpides N."/>
            <person name="Mavromatis K."/>
            <person name="Markowitz V."/>
            <person name="Palaniappan K."/>
            <person name="Ivanova N."/>
            <person name="Schaumberg A."/>
            <person name="Pati A."/>
            <person name="Liolios K."/>
            <person name="Nordberg H.P."/>
            <person name="Cantor M.N."/>
            <person name="Hua S.X."/>
            <person name="Woyke T."/>
        </authorList>
    </citation>
    <scope>NUCLEOTIDE SEQUENCE [LARGE SCALE GENOMIC DNA]</scope>
    <source>
        <strain evidence="2 3">XH-48</strain>
    </source>
</reference>
<feature type="transmembrane region" description="Helical" evidence="1">
    <location>
        <begin position="146"/>
        <end position="169"/>
    </location>
</feature>
<feature type="transmembrane region" description="Helical" evidence="1">
    <location>
        <begin position="341"/>
        <end position="363"/>
    </location>
</feature>
<evidence type="ECO:0000256" key="1">
    <source>
        <dbReference type="SAM" id="Phobius"/>
    </source>
</evidence>
<protein>
    <submittedName>
        <fullName evidence="2">Uncharacterized protein</fullName>
    </submittedName>
</protein>
<feature type="transmembrane region" description="Helical" evidence="1">
    <location>
        <begin position="236"/>
        <end position="257"/>
    </location>
</feature>
<keyword evidence="1" id="KW-1133">Transmembrane helix</keyword>
<dbReference type="STRING" id="797299.HALLA_10430"/>
<keyword evidence="1" id="KW-0472">Membrane</keyword>
<organism evidence="2 3">
    <name type="scientific">Halostagnicola larsenii XH-48</name>
    <dbReference type="NCBI Taxonomy" id="797299"/>
    <lineage>
        <taxon>Archaea</taxon>
        <taxon>Methanobacteriati</taxon>
        <taxon>Methanobacteriota</taxon>
        <taxon>Stenosarchaea group</taxon>
        <taxon>Halobacteria</taxon>
        <taxon>Halobacteriales</taxon>
        <taxon>Natrialbaceae</taxon>
        <taxon>Halostagnicola</taxon>
    </lineage>
</organism>
<feature type="transmembrane region" description="Helical" evidence="1">
    <location>
        <begin position="420"/>
        <end position="442"/>
    </location>
</feature>
<dbReference type="eggNOG" id="arCOG06311">
    <property type="taxonomic scope" value="Archaea"/>
</dbReference>
<dbReference type="EMBL" id="CP007055">
    <property type="protein sequence ID" value="AHG00874.1"/>
    <property type="molecule type" value="Genomic_DNA"/>
</dbReference>
<keyword evidence="3" id="KW-1185">Reference proteome</keyword>
<accession>W0JQK8</accession>
<proteinExistence type="predicted"/>
<sequence>MSHVWTIGRTEIRRQWRKLRDNPMQLLAIVIAIGFFGLLSMAGIGLLYAFGAGVAAGEFGNPLEVARMGVVYVWVFITGLSGYQTYATGLDPDRSDGLLTTVSHRELIGGLVVGKLLLWGVPAFVLGGIGALVFAAGAGSIATAPLLLITICSIVTLGILSGFVLALAVKNSGVRSKLLTRLRTVFLALLGLLYFGTIFTQSVDSVLDPVVSVVVRTPLAWFGDLALLGLSTDASVFRALGAVGMGVIGVAIAPAVLGRLAKWFWYADPVRVDNHETNAEPTESGSSRLTSFLSQPVYGVARADWTRARRNPITLSFVLYPLMLLVMPITSTIQTGSVGGILPILVGVSGAWITGSLFTLNVLGNEGASLPVTVLGVSSGKTLVAGHVVAGVLVGVPVTIVTTAALGVMSPISLPLVGTYTLSTLALGLCAGPLASGIGTLFPRYEEVSVSRSQEAIIPSTIAFAVYSIALFLVAAPTLFAHTGLINDALADSLGVHPVVIGVLGAVLTALMAGCLGALSTFRSSRAVERFHFD</sequence>
<evidence type="ECO:0000313" key="3">
    <source>
        <dbReference type="Proteomes" id="UP000019024"/>
    </source>
</evidence>
<gene>
    <name evidence="2" type="ORF">HALLA_10430</name>
</gene>
<dbReference type="Proteomes" id="UP000019024">
    <property type="component" value="Chromosome"/>
</dbReference>
<feature type="transmembrane region" description="Helical" evidence="1">
    <location>
        <begin position="312"/>
        <end position="329"/>
    </location>
</feature>
<name>W0JQK8_9EURY</name>
<dbReference type="AlphaFoldDB" id="W0JQK8"/>
<feature type="transmembrane region" description="Helical" evidence="1">
    <location>
        <begin position="181"/>
        <end position="199"/>
    </location>
</feature>
<dbReference type="KEGG" id="hlr:HALLA_10430"/>
<feature type="transmembrane region" description="Helical" evidence="1">
    <location>
        <begin position="500"/>
        <end position="522"/>
    </location>
</feature>
<feature type="transmembrane region" description="Helical" evidence="1">
    <location>
        <begin position="26"/>
        <end position="49"/>
    </location>
</feature>
<feature type="transmembrane region" description="Helical" evidence="1">
    <location>
        <begin position="69"/>
        <end position="86"/>
    </location>
</feature>
<feature type="transmembrane region" description="Helical" evidence="1">
    <location>
        <begin position="107"/>
        <end position="134"/>
    </location>
</feature>
<keyword evidence="1" id="KW-0812">Transmembrane</keyword>
<evidence type="ECO:0000313" key="2">
    <source>
        <dbReference type="EMBL" id="AHG00874.1"/>
    </source>
</evidence>
<feature type="transmembrane region" description="Helical" evidence="1">
    <location>
        <begin position="384"/>
        <end position="408"/>
    </location>
</feature>